<feature type="domain" description="EF-hand" evidence="5">
    <location>
        <begin position="120"/>
        <end position="186"/>
    </location>
</feature>
<dbReference type="InterPro" id="IPR002048">
    <property type="entry name" value="EF_hand_dom"/>
</dbReference>
<gene>
    <name evidence="6" type="ORF">CVLEPA_LOCUS27705</name>
</gene>
<evidence type="ECO:0000256" key="3">
    <source>
        <dbReference type="ARBA" id="ARBA00022837"/>
    </source>
</evidence>
<keyword evidence="3" id="KW-0106">Calcium</keyword>
<keyword evidence="2" id="KW-0677">Repeat</keyword>
<organism evidence="6 7">
    <name type="scientific">Clavelina lepadiformis</name>
    <name type="common">Light-bulb sea squirt</name>
    <name type="synonym">Ascidia lepadiformis</name>
    <dbReference type="NCBI Taxonomy" id="159417"/>
    <lineage>
        <taxon>Eukaryota</taxon>
        <taxon>Metazoa</taxon>
        <taxon>Chordata</taxon>
        <taxon>Tunicata</taxon>
        <taxon>Ascidiacea</taxon>
        <taxon>Aplousobranchia</taxon>
        <taxon>Clavelinidae</taxon>
        <taxon>Clavelina</taxon>
    </lineage>
</organism>
<reference evidence="6 7" key="1">
    <citation type="submission" date="2024-02" db="EMBL/GenBank/DDBJ databases">
        <authorList>
            <person name="Daric V."/>
            <person name="Darras S."/>
        </authorList>
    </citation>
    <scope>NUCLEOTIDE SEQUENCE [LARGE SCALE GENOMIC DNA]</scope>
</reference>
<dbReference type="Pfam" id="PF13499">
    <property type="entry name" value="EF-hand_7"/>
    <property type="match status" value="1"/>
</dbReference>
<keyword evidence="7" id="KW-1185">Reference proteome</keyword>
<dbReference type="SUPFAM" id="SSF47473">
    <property type="entry name" value="EF-hand"/>
    <property type="match status" value="1"/>
</dbReference>
<dbReference type="Proteomes" id="UP001642483">
    <property type="component" value="Unassembled WGS sequence"/>
</dbReference>
<dbReference type="InterPro" id="IPR011992">
    <property type="entry name" value="EF-hand-dom_pair"/>
</dbReference>
<comment type="caution">
    <text evidence="6">The sequence shown here is derived from an EMBL/GenBank/DDBJ whole genome shotgun (WGS) entry which is preliminary data.</text>
</comment>
<keyword evidence="1" id="KW-0479">Metal-binding</keyword>
<dbReference type="PANTHER" id="PTHR45791:SF6">
    <property type="entry name" value="CALCIUM AND INTEGRIN BINDING FAMILY MEMBER 2"/>
    <property type="match status" value="1"/>
</dbReference>
<accession>A0ABP0GRG6</accession>
<evidence type="ECO:0000256" key="1">
    <source>
        <dbReference type="ARBA" id="ARBA00022723"/>
    </source>
</evidence>
<evidence type="ECO:0000313" key="7">
    <source>
        <dbReference type="Proteomes" id="UP001642483"/>
    </source>
</evidence>
<dbReference type="InterPro" id="IPR018247">
    <property type="entry name" value="EF_Hand_1_Ca_BS"/>
</dbReference>
<name>A0ABP0GRG6_CLALP</name>
<protein>
    <recommendedName>
        <fullName evidence="5">EF-hand domain-containing protein</fullName>
    </recommendedName>
</protein>
<proteinExistence type="predicted"/>
<evidence type="ECO:0000256" key="2">
    <source>
        <dbReference type="ARBA" id="ARBA00022737"/>
    </source>
</evidence>
<dbReference type="InterPro" id="IPR051433">
    <property type="entry name" value="CIBP"/>
</dbReference>
<sequence length="200" mass="23230">MGNQQTTFSQDQLDRYQFGRINIISYTSQDCTYFTASEILRLHKKFRQLSPELVPTDMTGNECMDVLLPASLVEGMPELKDNPFADRIVQVFSDGTSLVNFENFLCMFSAFSEQAPCEVKAFYAFRIYDADEDQFLNENDLVWTLQRLTGGHLNKEEIDLVVKKVLEEAEMDDDARISFMEFEHVIYRSPDFLSTFHIRI</sequence>
<dbReference type="PANTHER" id="PTHR45791">
    <property type="entry name" value="CALCIUM AND INTEGRIN BINDING FAMILY MEMBER 2"/>
    <property type="match status" value="1"/>
</dbReference>
<dbReference type="PROSITE" id="PS00018">
    <property type="entry name" value="EF_HAND_1"/>
    <property type="match status" value="1"/>
</dbReference>
<keyword evidence="4" id="KW-0460">Magnesium</keyword>
<evidence type="ECO:0000313" key="6">
    <source>
        <dbReference type="EMBL" id="CAK8694325.1"/>
    </source>
</evidence>
<evidence type="ECO:0000256" key="4">
    <source>
        <dbReference type="ARBA" id="ARBA00022842"/>
    </source>
</evidence>
<dbReference type="EMBL" id="CAWYQH010000141">
    <property type="protein sequence ID" value="CAK8694325.1"/>
    <property type="molecule type" value="Genomic_DNA"/>
</dbReference>
<evidence type="ECO:0000259" key="5">
    <source>
        <dbReference type="Pfam" id="PF13499"/>
    </source>
</evidence>
<dbReference type="Gene3D" id="1.10.238.10">
    <property type="entry name" value="EF-hand"/>
    <property type="match status" value="2"/>
</dbReference>